<keyword evidence="4" id="KW-1185">Reference proteome</keyword>
<name>A0A919J3S8_9ACTN</name>
<proteinExistence type="inferred from homology"/>
<organism evidence="3 4">
    <name type="scientific">Paractinoplanes ferrugineus</name>
    <dbReference type="NCBI Taxonomy" id="113564"/>
    <lineage>
        <taxon>Bacteria</taxon>
        <taxon>Bacillati</taxon>
        <taxon>Actinomycetota</taxon>
        <taxon>Actinomycetes</taxon>
        <taxon>Micromonosporales</taxon>
        <taxon>Micromonosporaceae</taxon>
        <taxon>Paractinoplanes</taxon>
    </lineage>
</organism>
<dbReference type="Pfam" id="PF00378">
    <property type="entry name" value="ECH_1"/>
    <property type="match status" value="1"/>
</dbReference>
<dbReference type="RefSeq" id="WP_203819590.1">
    <property type="nucleotide sequence ID" value="NZ_BAAABP010000052.1"/>
</dbReference>
<dbReference type="PROSITE" id="PS00166">
    <property type="entry name" value="ENOYL_COA_HYDRATASE"/>
    <property type="match status" value="1"/>
</dbReference>
<sequence length="254" mass="26143">MPVTLDVDDRSVATLLLDRPRKRNALDREMLESLLDATGRLAGRTDVRAVVVRGAGGTFCAGADIGDWVAPSAPLAAELSKLGRDAFAAVAALDVPSVALIEGTAIGGGFELALACDLRIAAGDALIGFPELRLGNLPAWGGLARLIDVAGLGTARHLLLTGELIDGVRAAALGAVTAVAADGDLSAELSRVVDCFTACEPAALALAKQVLSGFDSDLPLEPAMASYTAGLDSSRRRKQDFLDRQAARKIGVSS</sequence>
<dbReference type="AlphaFoldDB" id="A0A919J3S8"/>
<evidence type="ECO:0000313" key="4">
    <source>
        <dbReference type="Proteomes" id="UP000598174"/>
    </source>
</evidence>
<accession>A0A919J3S8</accession>
<dbReference type="GO" id="GO:0006635">
    <property type="term" value="P:fatty acid beta-oxidation"/>
    <property type="evidence" value="ECO:0007669"/>
    <property type="project" value="TreeGrafter"/>
</dbReference>
<dbReference type="SUPFAM" id="SSF52096">
    <property type="entry name" value="ClpP/crotonase"/>
    <property type="match status" value="1"/>
</dbReference>
<comment type="similarity">
    <text evidence="1 2">Belongs to the enoyl-CoA hydratase/isomerase family.</text>
</comment>
<dbReference type="Proteomes" id="UP000598174">
    <property type="component" value="Unassembled WGS sequence"/>
</dbReference>
<dbReference type="InterPro" id="IPR018376">
    <property type="entry name" value="Enoyl-CoA_hyd/isom_CS"/>
</dbReference>
<dbReference type="Gene3D" id="3.90.226.10">
    <property type="entry name" value="2-enoyl-CoA Hydratase, Chain A, domain 1"/>
    <property type="match status" value="1"/>
</dbReference>
<evidence type="ECO:0000256" key="2">
    <source>
        <dbReference type="RuleBase" id="RU003707"/>
    </source>
</evidence>
<gene>
    <name evidence="3" type="ORF">Afe05nite_49790</name>
</gene>
<protein>
    <submittedName>
        <fullName evidence="3">3-hydroxybutyryl-CoA dehydratase</fullName>
    </submittedName>
</protein>
<dbReference type="InterPro" id="IPR029045">
    <property type="entry name" value="ClpP/crotonase-like_dom_sf"/>
</dbReference>
<dbReference type="CDD" id="cd06558">
    <property type="entry name" value="crotonase-like"/>
    <property type="match status" value="1"/>
</dbReference>
<evidence type="ECO:0000256" key="1">
    <source>
        <dbReference type="ARBA" id="ARBA00005254"/>
    </source>
</evidence>
<dbReference type="PANTHER" id="PTHR11941">
    <property type="entry name" value="ENOYL-COA HYDRATASE-RELATED"/>
    <property type="match status" value="1"/>
</dbReference>
<dbReference type="InterPro" id="IPR001753">
    <property type="entry name" value="Enoyl-CoA_hydra/iso"/>
</dbReference>
<comment type="caution">
    <text evidence="3">The sequence shown here is derived from an EMBL/GenBank/DDBJ whole genome shotgun (WGS) entry which is preliminary data.</text>
</comment>
<dbReference type="PANTHER" id="PTHR11941:SF54">
    <property type="entry name" value="ENOYL-COA HYDRATASE, MITOCHONDRIAL"/>
    <property type="match status" value="1"/>
</dbReference>
<reference evidence="3" key="1">
    <citation type="submission" date="2021-01" db="EMBL/GenBank/DDBJ databases">
        <title>Whole genome shotgun sequence of Actinoplanes ferrugineus NBRC 15555.</title>
        <authorList>
            <person name="Komaki H."/>
            <person name="Tamura T."/>
        </authorList>
    </citation>
    <scope>NUCLEOTIDE SEQUENCE</scope>
    <source>
        <strain evidence="3">NBRC 15555</strain>
    </source>
</reference>
<dbReference type="EMBL" id="BOMM01000047">
    <property type="protein sequence ID" value="GIE13139.1"/>
    <property type="molecule type" value="Genomic_DNA"/>
</dbReference>
<dbReference type="GO" id="GO:0003824">
    <property type="term" value="F:catalytic activity"/>
    <property type="evidence" value="ECO:0007669"/>
    <property type="project" value="InterPro"/>
</dbReference>
<evidence type="ECO:0000313" key="3">
    <source>
        <dbReference type="EMBL" id="GIE13139.1"/>
    </source>
</evidence>